<evidence type="ECO:0000313" key="11">
    <source>
        <dbReference type="Proteomes" id="UP001306950"/>
    </source>
</evidence>
<name>A0ABU7VSE7_9BACL</name>
<dbReference type="CDD" id="cd05930">
    <property type="entry name" value="A_NRPS"/>
    <property type="match status" value="1"/>
</dbReference>
<dbReference type="NCBIfam" id="TIGR01720">
    <property type="entry name" value="NRPS-para261"/>
    <property type="match status" value="1"/>
</dbReference>
<evidence type="ECO:0000256" key="5">
    <source>
        <dbReference type="ARBA" id="ARBA00022598"/>
    </source>
</evidence>
<evidence type="ECO:0000259" key="9">
    <source>
        <dbReference type="PROSITE" id="PS50075"/>
    </source>
</evidence>
<sequence length="1984" mass="229372">MKVWVGSMRIDKNNVEDIFALSPLQEGMVFQFINETSEHTNIIQFSVTIHGALDVNKFHEAWKHVFNNNEVLRTIFRWEGIQKPVQIVLKHTEMDFEYTNVSDEEAVNRQILIEQIKTRAKNAIDIRFKPIVIRLCKTSMDKYEMIITNHHILYDGWSNSIILNEFIDSYCQLYHGQPLTTTHKNKYKSFIKQIEQCDKEKSDKYWEQYFNGFSEKTSLPKIKGTANSSISVNHVKYTFTEEETNLIHAYLKTHKISLATLFFSAWGILLQKYNDTDDVVFGTTVSGRNVALKGIDNMVGLFINTIPLRIMAKDDDTIENLFQNVSNMLLEREQYEHTPLVKIKHHSRMTDNLFDSIVVVENYPLDINKLQNNILTAESFRIDENNGFDLTLMVTLIHSIEITLMYRGEVFEREIVNALMNHLVNIIKQMLENSLTRISSIDLLSNDEKNKILFTFNDTKAELSNDETLHKLFEKQVQTTPNKVAVLYNDAKLTYNELNNKANQLARRLRQLGIKEGSVVCIMTDRSFEMMIGLMAILKSGGAYLPLSKDYPAERIDYILKDSGAQVLLADIGTPYFDHSGIDFMDLSDEANYLGDASNLETDSNGNSLAYILYTSGSTGKPKGVMVEHYTVINYIKFRQRKCPIGERDVILQKTTYTFDVSVWELFWWSFYGASVCMLKPEAEKEPKEIIEAVYKYRVTMMHFVPSMLGTFLEYVRHDLDGEKVKSLRYVFSSGEALLMQHVNLFNELLYKKYDIKLVNLYGPTEATIDVTYYECFSDHDLDKVPIGKPIDNVKLLVLDKHLNLVPVGVKGELFISGHCLARGYFNNPGLTSEKFIENPYLPGYKMYKSGDLVRWLPDGNIEYFGRKDNQVKIRGFRIELEEIRTHILQIEGIREAVVLVREKDSGDNYLCAYYATDADIDLLHIKKQLKNVLPGYMIPSYFVKMEKLPIGLNGKMNTKALPEPDNAFPAAHKYIEPRNEIEEKLCLAFQEILGINKVGIRDDFFDLGGDSIKAIQIASWLNNHQLSVQVKDILRHPAIEDLYDFIVVKDNTEPAQMISGEFQLSPIQKWFFEKDFENMNHWNQFVILNSKTKLEKETIIKVFNKIIEHHDTLRIKFSRRNGKYIQAYGEVGTEYYNFKVIDLTQSSDLEDAMKKETDKIQGMVDIEKGPAIQLGLFKTAYGDRLLIVIHHLLVDGISWRIIIEDFINGYQKVSSNTPFYLDSKTDSYKKWVETINDNNVRKSCMKDLSYWQKIESVETNRLPMDRSNKDNKSYNSDTIEVELSEKDTFDFVKNANKAYRTNSEDLLLAALGIALAKWINSDGKFKINMEGHGREEVSDHVNVTRTIGWFTSIYPVLLDINMNKHLSYIIKSVKENLRNVPNHGFSYNVLKYSGDSENGEREIITVSNTDTISFNYLGEFTLTAPCDWLDTSNINAGLSVSPASERVYDLEIYGMIIDKKLTFTFSYNKEAIDPIQLKKLIDYFIGSLEEIKQHCINKKHMELTAYDLGCTGLDIDEFDTLIGNFKDNVSKIYSLSPMQEGIMYHTMLSNRKDIYCEQITFDLVGDVDLALLEMSLNKITERHESLRTRFVYEGLSAPQQVVLTQSKSHIHKERLLSLHEHEQINYIEEFIKNDRERGFDLSKDQLFRISILQTAPSVCKIVFCYHHIIMDGWSCGIVLNELYQTYESLKNQKQLNLPSAPSYGNYIKWLDNRNKVEANSFWKEYLDKYEYENILSRFGKSKGQNRYKESHYSGYINSNLTEKLNSFAASNKITLNTILNTTWGIMLQRYNNTEDVTFGTVVSGRFPEVPSVNNMVGLFINTVPVRVTCNSNEQFVQVLTQIQNDTINRDEFSYYPLTEIQNSSKLKQNLIDHIVVLENYPFDNHIFLKGEAGIKFTNITSLGLTSYDLNVVFIPNDNRLQVRYEYNEFVYDRAFVNDLHNHYICIIEQIIDHPEVKVNELKLDSFMKNESVADDLETADFDF</sequence>
<keyword evidence="4" id="KW-0597">Phosphoprotein</keyword>
<evidence type="ECO:0000256" key="6">
    <source>
        <dbReference type="ARBA" id="ARBA00023194"/>
    </source>
</evidence>
<protein>
    <submittedName>
        <fullName evidence="10">Amino acid adenylation domain-containing protein</fullName>
    </submittedName>
</protein>
<evidence type="ECO:0000256" key="2">
    <source>
        <dbReference type="ARBA" id="ARBA00006432"/>
    </source>
</evidence>
<organism evidence="10 11">
    <name type="scientific">Paenibacillus haidiansis</name>
    <dbReference type="NCBI Taxonomy" id="1574488"/>
    <lineage>
        <taxon>Bacteria</taxon>
        <taxon>Bacillati</taxon>
        <taxon>Bacillota</taxon>
        <taxon>Bacilli</taxon>
        <taxon>Bacillales</taxon>
        <taxon>Paenibacillaceae</taxon>
        <taxon>Paenibacillus</taxon>
    </lineage>
</organism>
<dbReference type="PANTHER" id="PTHR45398:SF1">
    <property type="entry name" value="ENZYME, PUTATIVE (JCVI)-RELATED"/>
    <property type="match status" value="1"/>
</dbReference>
<evidence type="ECO:0000256" key="1">
    <source>
        <dbReference type="ARBA" id="ARBA00001957"/>
    </source>
</evidence>
<dbReference type="InterPro" id="IPR023213">
    <property type="entry name" value="CAT-like_dom_sf"/>
</dbReference>
<dbReference type="InterPro" id="IPR000873">
    <property type="entry name" value="AMP-dep_synth/lig_dom"/>
</dbReference>
<dbReference type="EMBL" id="JAZHPZ010000003">
    <property type="protein sequence ID" value="MEF2965792.1"/>
    <property type="molecule type" value="Genomic_DNA"/>
</dbReference>
<dbReference type="SUPFAM" id="SSF52777">
    <property type="entry name" value="CoA-dependent acyltransferases"/>
    <property type="match status" value="6"/>
</dbReference>
<dbReference type="SUPFAM" id="SSF47336">
    <property type="entry name" value="ACP-like"/>
    <property type="match status" value="1"/>
</dbReference>
<dbReference type="Gene3D" id="3.30.559.30">
    <property type="entry name" value="Nonribosomal peptide synthetase, condensation domain"/>
    <property type="match status" value="3"/>
</dbReference>
<keyword evidence="3" id="KW-0596">Phosphopantetheine</keyword>
<dbReference type="PROSITE" id="PS00455">
    <property type="entry name" value="AMP_BINDING"/>
    <property type="match status" value="1"/>
</dbReference>
<comment type="caution">
    <text evidence="10">The sequence shown here is derived from an EMBL/GenBank/DDBJ whole genome shotgun (WGS) entry which is preliminary data.</text>
</comment>
<dbReference type="PROSITE" id="PS00012">
    <property type="entry name" value="PHOSPHOPANTETHEINE"/>
    <property type="match status" value="1"/>
</dbReference>
<comment type="similarity">
    <text evidence="2">Belongs to the ATP-dependent AMP-binding enzyme family.</text>
</comment>
<dbReference type="Gene3D" id="3.40.50.980">
    <property type="match status" value="2"/>
</dbReference>
<dbReference type="NCBIfam" id="TIGR01733">
    <property type="entry name" value="AA-adenyl-dom"/>
    <property type="match status" value="1"/>
</dbReference>
<dbReference type="PROSITE" id="PS50075">
    <property type="entry name" value="CARRIER"/>
    <property type="match status" value="1"/>
</dbReference>
<dbReference type="CDD" id="cd19543">
    <property type="entry name" value="DCL_NRPS"/>
    <property type="match status" value="1"/>
</dbReference>
<proteinExistence type="inferred from homology"/>
<dbReference type="Gene3D" id="3.30.559.10">
    <property type="entry name" value="Chloramphenicol acetyltransferase-like domain"/>
    <property type="match status" value="3"/>
</dbReference>
<dbReference type="Pfam" id="PF00668">
    <property type="entry name" value="Condensation"/>
    <property type="match status" value="3"/>
</dbReference>
<dbReference type="InterPro" id="IPR010071">
    <property type="entry name" value="AA_adenyl_dom"/>
</dbReference>
<dbReference type="Pfam" id="PF00501">
    <property type="entry name" value="AMP-binding"/>
    <property type="match status" value="1"/>
</dbReference>
<accession>A0ABU7VSE7</accession>
<dbReference type="Gene3D" id="3.30.300.30">
    <property type="match status" value="1"/>
</dbReference>
<dbReference type="Gene3D" id="1.10.1200.10">
    <property type="entry name" value="ACP-like"/>
    <property type="match status" value="1"/>
</dbReference>
<keyword evidence="5" id="KW-0436">Ligase</keyword>
<comment type="cofactor">
    <cofactor evidence="1">
        <name>pantetheine 4'-phosphate</name>
        <dbReference type="ChEBI" id="CHEBI:47942"/>
    </cofactor>
</comment>
<dbReference type="InterPro" id="IPR006162">
    <property type="entry name" value="Ppantetheine_attach_site"/>
</dbReference>
<dbReference type="PANTHER" id="PTHR45398">
    <property type="match status" value="1"/>
</dbReference>
<dbReference type="InterPro" id="IPR009081">
    <property type="entry name" value="PP-bd_ACP"/>
</dbReference>
<evidence type="ECO:0000313" key="10">
    <source>
        <dbReference type="EMBL" id="MEF2965792.1"/>
    </source>
</evidence>
<evidence type="ECO:0000256" key="3">
    <source>
        <dbReference type="ARBA" id="ARBA00022450"/>
    </source>
</evidence>
<dbReference type="Pfam" id="PF00550">
    <property type="entry name" value="PP-binding"/>
    <property type="match status" value="1"/>
</dbReference>
<dbReference type="InterPro" id="IPR036736">
    <property type="entry name" value="ACP-like_sf"/>
</dbReference>
<keyword evidence="6" id="KW-0045">Antibiotic biosynthesis</keyword>
<feature type="coiled-coil region" evidence="8">
    <location>
        <begin position="488"/>
        <end position="515"/>
    </location>
</feature>
<keyword evidence="7" id="KW-0511">Multifunctional enzyme</keyword>
<keyword evidence="8" id="KW-0175">Coiled coil</keyword>
<dbReference type="Proteomes" id="UP001306950">
    <property type="component" value="Unassembled WGS sequence"/>
</dbReference>
<feature type="domain" description="Carrier" evidence="9">
    <location>
        <begin position="977"/>
        <end position="1051"/>
    </location>
</feature>
<evidence type="ECO:0000256" key="8">
    <source>
        <dbReference type="SAM" id="Coils"/>
    </source>
</evidence>
<evidence type="ECO:0000256" key="7">
    <source>
        <dbReference type="ARBA" id="ARBA00023268"/>
    </source>
</evidence>
<reference evidence="10 11" key="1">
    <citation type="submission" date="2024-02" db="EMBL/GenBank/DDBJ databases">
        <title>A nitrogen-fixing paenibacillus bacterium.</title>
        <authorList>
            <person name="Zhang W.L."/>
            <person name="Chen S.F."/>
        </authorList>
    </citation>
    <scope>NUCLEOTIDE SEQUENCE [LARGE SCALE GENOMIC DNA]</scope>
    <source>
        <strain evidence="10 11">M1</strain>
    </source>
</reference>
<dbReference type="Gene3D" id="2.30.38.10">
    <property type="entry name" value="Luciferase, Domain 3"/>
    <property type="match status" value="1"/>
</dbReference>
<gene>
    <name evidence="10" type="ORF">V3851_08120</name>
</gene>
<dbReference type="InterPro" id="IPR020845">
    <property type="entry name" value="AMP-binding_CS"/>
</dbReference>
<dbReference type="InterPro" id="IPR010060">
    <property type="entry name" value="NRPS_synth"/>
</dbReference>
<keyword evidence="11" id="KW-1185">Reference proteome</keyword>
<dbReference type="SUPFAM" id="SSF56801">
    <property type="entry name" value="Acetyl-CoA synthetase-like"/>
    <property type="match status" value="1"/>
</dbReference>
<evidence type="ECO:0000256" key="4">
    <source>
        <dbReference type="ARBA" id="ARBA00022553"/>
    </source>
</evidence>
<dbReference type="InterPro" id="IPR045851">
    <property type="entry name" value="AMP-bd_C_sf"/>
</dbReference>
<dbReference type="InterPro" id="IPR001242">
    <property type="entry name" value="Condensation_dom"/>
</dbReference>